<organism evidence="1 4">
    <name type="scientific">Marinomonas gallaica</name>
    <dbReference type="NCBI Taxonomy" id="1806667"/>
    <lineage>
        <taxon>Bacteria</taxon>
        <taxon>Pseudomonadati</taxon>
        <taxon>Pseudomonadota</taxon>
        <taxon>Gammaproteobacteria</taxon>
        <taxon>Oceanospirillales</taxon>
        <taxon>Oceanospirillaceae</taxon>
        <taxon>Marinomonas</taxon>
    </lineage>
</organism>
<dbReference type="Proteomes" id="UP000092871">
    <property type="component" value="Unassembled WGS sequence"/>
</dbReference>
<evidence type="ECO:0000313" key="3">
    <source>
        <dbReference type="Proteomes" id="UP000092840"/>
    </source>
</evidence>
<sequence length="442" mass="50848">MSMPTKDHFFFEIGEASEELKTDLYGRLKKIENRFVEGKIAASKTDTSHGRVSIGSFLKGISLYAPNLEIADHNGELIGSISLPSDLQDFMQIFCLGSTHTAYHILKISKLTVRNSINNETISLITDLQPKTYFIDIVDRLYKYHIGNNPKYAHNEPIQASIEQLRSSQIFVYKKNTSKEAVVNNALLFFQNIFDNEPRAIGDRSLHPILDGYCQVCHRPNSPNKKYCHAHEYDPVSRNSPAKTPLRWAEKAFRNLGLLLDDEVGLSLTKPNTYIEEAKEKRVALAKDRDKQKAIESEILSEYCIKLEGWAKHHPLYFNFYEALALLLIKYKDTLNLTSWDNQSCLNLINEVIELCGNAYFIPNHIFPEDLKEIPTEEIKSILLGPDGLDIKLTLQDKISIDDWATMICRYYQFELAFMCRKKDKASLLHYFRFDSNFKLSK</sequence>
<accession>A0A1C3JR83</accession>
<reference evidence="2 3" key="1">
    <citation type="submission" date="2016-06" db="EMBL/GenBank/DDBJ databases">
        <authorList>
            <person name="Rodrigo-Torres L."/>
            <person name="Arahal D.R."/>
        </authorList>
    </citation>
    <scope>NUCLEOTIDE SEQUENCE [LARGE SCALE GENOMIC DNA]</scope>
    <source>
        <strain evidence="2 3">CECT 5116</strain>
    </source>
</reference>
<dbReference type="EMBL" id="FLRA01000012">
    <property type="protein sequence ID" value="SBT17713.1"/>
    <property type="molecule type" value="Genomic_DNA"/>
</dbReference>
<protein>
    <submittedName>
        <fullName evidence="1">Uncharacterized protein</fullName>
    </submittedName>
</protein>
<keyword evidence="3" id="KW-1185">Reference proteome</keyword>
<reference evidence="1 4" key="2">
    <citation type="submission" date="2016-06" db="EMBL/GenBank/DDBJ databases">
        <authorList>
            <person name="Kjaerup R.B."/>
            <person name="Dalgaard T.S."/>
            <person name="Juul-Madsen H.R."/>
        </authorList>
    </citation>
    <scope>NUCLEOTIDE SEQUENCE [LARGE SCALE GENOMIC DNA]</scope>
    <source>
        <strain evidence="1 4">CECT 5115</strain>
    </source>
</reference>
<proteinExistence type="predicted"/>
<dbReference type="EMBL" id="FLRB01000005">
    <property type="protein sequence ID" value="SBT20039.1"/>
    <property type="molecule type" value="Genomic_DNA"/>
</dbReference>
<gene>
    <name evidence="1" type="ORF">MGA5115_01829</name>
    <name evidence="2" type="ORF">MGA5116_00622</name>
</gene>
<dbReference type="Proteomes" id="UP000092840">
    <property type="component" value="Unassembled WGS sequence"/>
</dbReference>
<dbReference type="AlphaFoldDB" id="A0A1C3JR83"/>
<dbReference type="RefSeq" id="WP_067035218.1">
    <property type="nucleotide sequence ID" value="NZ_FLRA01000012.1"/>
</dbReference>
<evidence type="ECO:0000313" key="4">
    <source>
        <dbReference type="Proteomes" id="UP000092871"/>
    </source>
</evidence>
<evidence type="ECO:0000313" key="2">
    <source>
        <dbReference type="EMBL" id="SBT20039.1"/>
    </source>
</evidence>
<evidence type="ECO:0000313" key="1">
    <source>
        <dbReference type="EMBL" id="SBT17713.1"/>
    </source>
</evidence>
<name>A0A1C3JR83_9GAMM</name>